<evidence type="ECO:0000313" key="4">
    <source>
        <dbReference type="Proteomes" id="UP001501436"/>
    </source>
</evidence>
<organism evidence="3 4">
    <name type="scientific">Mucilaginibacter defluvii</name>
    <dbReference type="NCBI Taxonomy" id="1196019"/>
    <lineage>
        <taxon>Bacteria</taxon>
        <taxon>Pseudomonadati</taxon>
        <taxon>Bacteroidota</taxon>
        <taxon>Sphingobacteriia</taxon>
        <taxon>Sphingobacteriales</taxon>
        <taxon>Sphingobacteriaceae</taxon>
        <taxon>Mucilaginibacter</taxon>
    </lineage>
</organism>
<dbReference type="RefSeq" id="WP_345329844.1">
    <property type="nucleotide sequence ID" value="NZ_BAABJI010000001.1"/>
</dbReference>
<keyword evidence="1" id="KW-0732">Signal</keyword>
<feature type="domain" description="DUF5723" evidence="2">
    <location>
        <begin position="56"/>
        <end position="405"/>
    </location>
</feature>
<accession>A0ABP9FR23</accession>
<dbReference type="Proteomes" id="UP001501436">
    <property type="component" value="Unassembled WGS sequence"/>
</dbReference>
<comment type="caution">
    <text evidence="3">The sequence shown here is derived from an EMBL/GenBank/DDBJ whole genome shotgun (WGS) entry which is preliminary data.</text>
</comment>
<feature type="signal peptide" evidence="1">
    <location>
        <begin position="1"/>
        <end position="19"/>
    </location>
</feature>
<name>A0ABP9FR23_9SPHI</name>
<sequence>MKKFLLLFLLLIPSMFAAAQQFSQYNTGTLFDSFENPSQRSFIRDSSYNMASNFLIPNFGGYAFLTGNAQRSVQTRLFDERYDNSQLKVGEGKLNHVIGNTGVYLLMFKWYAGMQGDKEMGISFKTKGEANGTITDESIALFNGSANFQNQAYNQILNSKGYYQTYHQIGFSYREKLSKRAAFGFKVNFLMGLQYQEILINNSSIAFDKAADRAELALDGLYYASENAGRFKASTFAPNFRNPGASVSIGGSYKNEGGYIWQGNVKDLGFIHWSGKSNTYRVLGSTTLTDLSRPWREDTVRNQLSNLLKSGYMSTGSFITPTDGVAEASVAKKYFFNYDRTFGLMPTLIVQKQLFYPGITGALVNHLQYNNLTITATASYNDLRLFNFGGQFMYKSPNFEFYLGSERLLPTGRMVLQRFGNNSAYTGADVFLGFSLKFGRPVESPLNASYIPMGEEKGFFGRFFDKIFGKRKGGGEL</sequence>
<proteinExistence type="predicted"/>
<evidence type="ECO:0000313" key="3">
    <source>
        <dbReference type="EMBL" id="GAA4908997.1"/>
    </source>
</evidence>
<dbReference type="Pfam" id="PF18990">
    <property type="entry name" value="DUF5723"/>
    <property type="match status" value="1"/>
</dbReference>
<dbReference type="EMBL" id="BAABJI010000001">
    <property type="protein sequence ID" value="GAA4908997.1"/>
    <property type="molecule type" value="Genomic_DNA"/>
</dbReference>
<evidence type="ECO:0000259" key="2">
    <source>
        <dbReference type="Pfam" id="PF18990"/>
    </source>
</evidence>
<feature type="chain" id="PRO_5046966797" description="DUF5723 domain-containing protein" evidence="1">
    <location>
        <begin position="20"/>
        <end position="477"/>
    </location>
</feature>
<gene>
    <name evidence="3" type="ORF">GCM10023313_10010</name>
</gene>
<reference evidence="4" key="1">
    <citation type="journal article" date="2019" name="Int. J. Syst. Evol. Microbiol.">
        <title>The Global Catalogue of Microorganisms (GCM) 10K type strain sequencing project: providing services to taxonomists for standard genome sequencing and annotation.</title>
        <authorList>
            <consortium name="The Broad Institute Genomics Platform"/>
            <consortium name="The Broad Institute Genome Sequencing Center for Infectious Disease"/>
            <person name="Wu L."/>
            <person name="Ma J."/>
        </authorList>
    </citation>
    <scope>NUCLEOTIDE SEQUENCE [LARGE SCALE GENOMIC DNA]</scope>
    <source>
        <strain evidence="4">JCM 18283</strain>
    </source>
</reference>
<protein>
    <recommendedName>
        <fullName evidence="2">DUF5723 domain-containing protein</fullName>
    </recommendedName>
</protein>
<keyword evidence="4" id="KW-1185">Reference proteome</keyword>
<dbReference type="InterPro" id="IPR043781">
    <property type="entry name" value="DUF5723"/>
</dbReference>
<evidence type="ECO:0000256" key="1">
    <source>
        <dbReference type="SAM" id="SignalP"/>
    </source>
</evidence>